<keyword evidence="1" id="KW-0812">Transmembrane</keyword>
<keyword evidence="1" id="KW-1133">Transmembrane helix</keyword>
<keyword evidence="3" id="KW-1185">Reference proteome</keyword>
<proteinExistence type="predicted"/>
<dbReference type="Proteomes" id="UP001476798">
    <property type="component" value="Unassembled WGS sequence"/>
</dbReference>
<comment type="caution">
    <text evidence="2">The sequence shown here is derived from an EMBL/GenBank/DDBJ whole genome shotgun (WGS) entry which is preliminary data.</text>
</comment>
<organism evidence="2 3">
    <name type="scientific">Goodea atripinnis</name>
    <dbReference type="NCBI Taxonomy" id="208336"/>
    <lineage>
        <taxon>Eukaryota</taxon>
        <taxon>Metazoa</taxon>
        <taxon>Chordata</taxon>
        <taxon>Craniata</taxon>
        <taxon>Vertebrata</taxon>
        <taxon>Euteleostomi</taxon>
        <taxon>Actinopterygii</taxon>
        <taxon>Neopterygii</taxon>
        <taxon>Teleostei</taxon>
        <taxon>Neoteleostei</taxon>
        <taxon>Acanthomorphata</taxon>
        <taxon>Ovalentaria</taxon>
        <taxon>Atherinomorphae</taxon>
        <taxon>Cyprinodontiformes</taxon>
        <taxon>Goodeidae</taxon>
        <taxon>Goodea</taxon>
    </lineage>
</organism>
<keyword evidence="1" id="KW-0472">Membrane</keyword>
<reference evidence="2 3" key="1">
    <citation type="submission" date="2021-06" db="EMBL/GenBank/DDBJ databases">
        <authorList>
            <person name="Palmer J.M."/>
        </authorList>
    </citation>
    <scope>NUCLEOTIDE SEQUENCE [LARGE SCALE GENOMIC DNA]</scope>
    <source>
        <strain evidence="2 3">GA_2019</strain>
        <tissue evidence="2">Muscle</tissue>
    </source>
</reference>
<evidence type="ECO:0000256" key="1">
    <source>
        <dbReference type="SAM" id="Phobius"/>
    </source>
</evidence>
<dbReference type="EMBL" id="JAHRIO010065686">
    <property type="protein sequence ID" value="MEQ2180075.1"/>
    <property type="molecule type" value="Genomic_DNA"/>
</dbReference>
<name>A0ABV0P9E5_9TELE</name>
<sequence>MDTRCEVAQTALFKLCVLLAGSYCPQRKKRKSKQLLSAVVLETCRGSCAASLEMIQLLMFSFCSVLLLLFGLLQFNLSRLIHSSRFVIAASALRRLFHLSVLLRWAPLSA</sequence>
<evidence type="ECO:0000313" key="3">
    <source>
        <dbReference type="Proteomes" id="UP001476798"/>
    </source>
</evidence>
<accession>A0ABV0P9E5</accession>
<gene>
    <name evidence="2" type="ORF">GOODEAATRI_031982</name>
</gene>
<feature type="transmembrane region" description="Helical" evidence="1">
    <location>
        <begin position="55"/>
        <end position="75"/>
    </location>
</feature>
<evidence type="ECO:0000313" key="2">
    <source>
        <dbReference type="EMBL" id="MEQ2180075.1"/>
    </source>
</evidence>
<protein>
    <submittedName>
        <fullName evidence="2">Uncharacterized protein</fullName>
    </submittedName>
</protein>